<keyword evidence="3" id="KW-1185">Reference proteome</keyword>
<evidence type="ECO:0000313" key="3">
    <source>
        <dbReference type="Proteomes" id="UP000244722"/>
    </source>
</evidence>
<evidence type="ECO:0000313" key="2">
    <source>
        <dbReference type="EMBL" id="PUU80736.1"/>
    </source>
</evidence>
<keyword evidence="1" id="KW-0812">Transmembrane</keyword>
<accession>A0A2T6ZZ34</accession>
<gene>
    <name evidence="2" type="ORF">B9Z19DRAFT_1191631</name>
</gene>
<dbReference type="Proteomes" id="UP000244722">
    <property type="component" value="Unassembled WGS sequence"/>
</dbReference>
<evidence type="ECO:0000256" key="1">
    <source>
        <dbReference type="SAM" id="Phobius"/>
    </source>
</evidence>
<proteinExistence type="predicted"/>
<keyword evidence="1" id="KW-0472">Membrane</keyword>
<protein>
    <submittedName>
        <fullName evidence="2">Uncharacterized protein</fullName>
    </submittedName>
</protein>
<sequence>MSKSLVRARGGLRMNALHHPASQVLSRRSLAGSGPRAAQNLPWERIALMDNRVYSLGKEVFNIGKEMRDLATKVDLGFVRLENQINTVQSTFASQISNLHGFMDSKISTGQSSLDTEVSNFKTSVGKQIWTVQRILGVTFFVVIVVVLICGYIIHEVLQFYKIRIMGALNAAAHAWSGQKNKY</sequence>
<feature type="transmembrane region" description="Helical" evidence="1">
    <location>
        <begin position="135"/>
        <end position="154"/>
    </location>
</feature>
<name>A0A2T6ZZ34_TUBBO</name>
<keyword evidence="1" id="KW-1133">Transmembrane helix</keyword>
<reference evidence="2 3" key="1">
    <citation type="submission" date="2017-04" db="EMBL/GenBank/DDBJ databases">
        <title>Draft genome sequence of Tuber borchii Vittad., a whitish edible truffle.</title>
        <authorList>
            <consortium name="DOE Joint Genome Institute"/>
            <person name="Murat C."/>
            <person name="Kuo A."/>
            <person name="Barry K.W."/>
            <person name="Clum A."/>
            <person name="Dockter R.B."/>
            <person name="Fauchery L."/>
            <person name="Iotti M."/>
            <person name="Kohler A."/>
            <person name="Labutti K."/>
            <person name="Lindquist E.A."/>
            <person name="Lipzen A."/>
            <person name="Ohm R.A."/>
            <person name="Wang M."/>
            <person name="Grigoriev I.V."/>
            <person name="Zambonelli A."/>
            <person name="Martin F.M."/>
        </authorList>
    </citation>
    <scope>NUCLEOTIDE SEQUENCE [LARGE SCALE GENOMIC DNA]</scope>
    <source>
        <strain evidence="2 3">Tbo3840</strain>
    </source>
</reference>
<organism evidence="2 3">
    <name type="scientific">Tuber borchii</name>
    <name type="common">White truffle</name>
    <dbReference type="NCBI Taxonomy" id="42251"/>
    <lineage>
        <taxon>Eukaryota</taxon>
        <taxon>Fungi</taxon>
        <taxon>Dikarya</taxon>
        <taxon>Ascomycota</taxon>
        <taxon>Pezizomycotina</taxon>
        <taxon>Pezizomycetes</taxon>
        <taxon>Pezizales</taxon>
        <taxon>Tuberaceae</taxon>
        <taxon>Tuber</taxon>
    </lineage>
</organism>
<dbReference type="AlphaFoldDB" id="A0A2T6ZZ34"/>
<comment type="caution">
    <text evidence="2">The sequence shown here is derived from an EMBL/GenBank/DDBJ whole genome shotgun (WGS) entry which is preliminary data.</text>
</comment>
<dbReference type="EMBL" id="NESQ01000058">
    <property type="protein sequence ID" value="PUU80736.1"/>
    <property type="molecule type" value="Genomic_DNA"/>
</dbReference>